<feature type="transmembrane region" description="Helical" evidence="7">
    <location>
        <begin position="20"/>
        <end position="44"/>
    </location>
</feature>
<comment type="caution">
    <text evidence="8">The sequence shown here is derived from an EMBL/GenBank/DDBJ whole genome shotgun (WGS) entry which is preliminary data.</text>
</comment>
<sequence length="380" mass="41847">MILDNLPSNHEEITAFLNHYKFPVAVCTTLFAICATMVVTPKVVAISKAKNLTASPNDRTSHKGIVPTLGGIGVFTGMILPINVTAILFANYSQLIDLLIFNALILALLLIGIFDDIMKLSAVRKLGYQLVVAAIYVLGANMHIDSFLGLFGTHDIPITYSIIFSVFVIVLLINAYNLVDGIDGLAGVLGVLISGYMSIVFYLTNHFFYSLVCLSLVGALIGFLVFNFSRHRKIFLGDTGSLIVGFLLALEVVTYLSLGARESQLIMFKNAPVIVLALVSYPLFDTLRVFFIRIINKRSPFSPDRNHIHHRLVDLGLKHKYATLIIGLYTIIITGLAILLRDLPINKAFFIILPAGIVLLLFPFILKVKSGKVKWVVPTL</sequence>
<evidence type="ECO:0000313" key="9">
    <source>
        <dbReference type="Proteomes" id="UP000627521"/>
    </source>
</evidence>
<dbReference type="GO" id="GO:0016740">
    <property type="term" value="F:transferase activity"/>
    <property type="evidence" value="ECO:0007669"/>
    <property type="project" value="UniProtKB-KW"/>
</dbReference>
<keyword evidence="5 7" id="KW-1133">Transmembrane helix</keyword>
<evidence type="ECO:0000256" key="7">
    <source>
        <dbReference type="SAM" id="Phobius"/>
    </source>
</evidence>
<proteinExistence type="predicted"/>
<dbReference type="CDD" id="cd06853">
    <property type="entry name" value="GT_WecA_like"/>
    <property type="match status" value="1"/>
</dbReference>
<feature type="transmembrane region" description="Helical" evidence="7">
    <location>
        <begin position="126"/>
        <end position="144"/>
    </location>
</feature>
<comment type="subcellular location">
    <subcellularLocation>
        <location evidence="1">Cell membrane</location>
        <topology evidence="1">Multi-pass membrane protein</topology>
    </subcellularLocation>
</comment>
<evidence type="ECO:0000313" key="8">
    <source>
        <dbReference type="EMBL" id="MBD3864145.1"/>
    </source>
</evidence>
<feature type="transmembrane region" description="Helical" evidence="7">
    <location>
        <begin position="208"/>
        <end position="228"/>
    </location>
</feature>
<feature type="transmembrane region" description="Helical" evidence="7">
    <location>
        <begin position="347"/>
        <end position="366"/>
    </location>
</feature>
<feature type="transmembrane region" description="Helical" evidence="7">
    <location>
        <begin position="321"/>
        <end position="341"/>
    </location>
</feature>
<reference evidence="8 9" key="1">
    <citation type="submission" date="2020-09" db="EMBL/GenBank/DDBJ databases">
        <title>Bacillus nautilus sp. nov., Chryseoglobus crepusculi sp. nov, and Psychrobacter noctis sp. nov., isolated from deep-sea sponges from the equatorial Atlantic.</title>
        <authorList>
            <person name="Stennett H.L."/>
            <person name="Williams S.E."/>
        </authorList>
    </citation>
    <scope>NUCLEOTIDE SEQUENCE [LARGE SCALE GENOMIC DNA]</scope>
    <source>
        <strain evidence="8 9">28M-24</strain>
    </source>
</reference>
<evidence type="ECO:0000256" key="1">
    <source>
        <dbReference type="ARBA" id="ARBA00004651"/>
    </source>
</evidence>
<feature type="transmembrane region" description="Helical" evidence="7">
    <location>
        <begin position="156"/>
        <end position="177"/>
    </location>
</feature>
<keyword evidence="6 7" id="KW-0472">Membrane</keyword>
<keyword evidence="9" id="KW-1185">Reference proteome</keyword>
<dbReference type="PANTHER" id="PTHR22926">
    <property type="entry name" value="PHOSPHO-N-ACETYLMURAMOYL-PENTAPEPTIDE-TRANSFERASE"/>
    <property type="match status" value="1"/>
</dbReference>
<protein>
    <submittedName>
        <fullName evidence="8">Undecaprenyl/decaprenyl-phosphate alpha-N-acetylglucosaminyl 1-phosphate transferase</fullName>
    </submittedName>
</protein>
<feature type="transmembrane region" description="Helical" evidence="7">
    <location>
        <begin position="65"/>
        <end position="89"/>
    </location>
</feature>
<feature type="transmembrane region" description="Helical" evidence="7">
    <location>
        <begin position="240"/>
        <end position="258"/>
    </location>
</feature>
<evidence type="ECO:0000256" key="2">
    <source>
        <dbReference type="ARBA" id="ARBA00022475"/>
    </source>
</evidence>
<dbReference type="RefSeq" id="WP_191101546.1">
    <property type="nucleotide sequence ID" value="NZ_JACXXH010000006.1"/>
</dbReference>
<evidence type="ECO:0000256" key="4">
    <source>
        <dbReference type="ARBA" id="ARBA00022692"/>
    </source>
</evidence>
<evidence type="ECO:0000256" key="3">
    <source>
        <dbReference type="ARBA" id="ARBA00022679"/>
    </source>
</evidence>
<evidence type="ECO:0000256" key="6">
    <source>
        <dbReference type="ARBA" id="ARBA00023136"/>
    </source>
</evidence>
<feature type="transmembrane region" description="Helical" evidence="7">
    <location>
        <begin position="184"/>
        <end position="202"/>
    </location>
</feature>
<feature type="transmembrane region" description="Helical" evidence="7">
    <location>
        <begin position="270"/>
        <end position="291"/>
    </location>
</feature>
<gene>
    <name evidence="8" type="ORF">IEG06_11845</name>
</gene>
<dbReference type="Proteomes" id="UP000627521">
    <property type="component" value="Unassembled WGS sequence"/>
</dbReference>
<keyword evidence="2" id="KW-1003">Cell membrane</keyword>
<evidence type="ECO:0000256" key="5">
    <source>
        <dbReference type="ARBA" id="ARBA00022989"/>
    </source>
</evidence>
<dbReference type="Pfam" id="PF00953">
    <property type="entry name" value="Glycos_transf_4"/>
    <property type="match status" value="1"/>
</dbReference>
<name>A0ABR8LWC5_9FLAO</name>
<dbReference type="EMBL" id="JACXXH010000006">
    <property type="protein sequence ID" value="MBD3864145.1"/>
    <property type="molecule type" value="Genomic_DNA"/>
</dbReference>
<keyword evidence="3 8" id="KW-0808">Transferase</keyword>
<dbReference type="PANTHER" id="PTHR22926:SF3">
    <property type="entry name" value="UNDECAPRENYL-PHOSPHATE ALPHA-N-ACETYLGLUCOSAMINYL 1-PHOSPHATE TRANSFERASE"/>
    <property type="match status" value="1"/>
</dbReference>
<feature type="transmembrane region" description="Helical" evidence="7">
    <location>
        <begin position="95"/>
        <end position="114"/>
    </location>
</feature>
<keyword evidence="4 7" id="KW-0812">Transmembrane</keyword>
<accession>A0ABR8LWC5</accession>
<organism evidence="8 9">
    <name type="scientific">Olleya marilimosa</name>
    <dbReference type="NCBI Taxonomy" id="272164"/>
    <lineage>
        <taxon>Bacteria</taxon>
        <taxon>Pseudomonadati</taxon>
        <taxon>Bacteroidota</taxon>
        <taxon>Flavobacteriia</taxon>
        <taxon>Flavobacteriales</taxon>
        <taxon>Flavobacteriaceae</taxon>
    </lineage>
</organism>
<dbReference type="InterPro" id="IPR000715">
    <property type="entry name" value="Glycosyl_transferase_4"/>
</dbReference>